<name>A0A239H4Y0_9ACTN</name>
<proteinExistence type="predicted"/>
<dbReference type="EMBL" id="FZPH01000001">
    <property type="protein sequence ID" value="SNS76479.1"/>
    <property type="molecule type" value="Genomic_DNA"/>
</dbReference>
<dbReference type="SUPFAM" id="SSF51905">
    <property type="entry name" value="FAD/NAD(P)-binding domain"/>
    <property type="match status" value="1"/>
</dbReference>
<dbReference type="Pfam" id="PF01494">
    <property type="entry name" value="FAD_binding_3"/>
    <property type="match status" value="1"/>
</dbReference>
<dbReference type="Proteomes" id="UP000198362">
    <property type="component" value="Unassembled WGS sequence"/>
</dbReference>
<dbReference type="AlphaFoldDB" id="A0A239H4Y0"/>
<evidence type="ECO:0000256" key="1">
    <source>
        <dbReference type="ARBA" id="ARBA00023002"/>
    </source>
</evidence>
<dbReference type="PANTHER" id="PTHR43476:SF5">
    <property type="entry name" value="FAD-DEPENDENT MONOOXYGENASE"/>
    <property type="match status" value="1"/>
</dbReference>
<feature type="domain" description="FAD-binding" evidence="2">
    <location>
        <begin position="4"/>
        <end position="338"/>
    </location>
</feature>
<sequence>MKAYDIVVVGASVAGTAFAMALRDEGLRILVVDPQVDFDESRMTWGHDIEPNGLLALDWLGLLDDIKRLGVRHERWIAEREGGGRLSEWRYDELRHTHAYAVCVRAHLLRRRLRERLSGVDVVIPGAFQGYRRVEGGVHVDIEVEGERRTASAKLLVGADGPRSRVRAQAGIGARVRRYSHSWVDTIMSRDDDTLTEGHIYFGRGSYLGVVPTRPGELVAFELTAGPHRVGGIERFREDYVRRAPILAGSVDSVESWDQVTVAPGFRMRAERWVADHVALLGDAALTVNPITSQGVSLALEDALTLAVVTGQAFRRGDFTARALRPYELWRRPQAERIQELGDLSLWGFTRRSRVLSALKERTLRHLAADRDFRTYVMASYCGLHWLTPKPLTILNAVRRPHPV</sequence>
<reference evidence="3 4" key="1">
    <citation type="submission" date="2017-06" db="EMBL/GenBank/DDBJ databases">
        <authorList>
            <person name="Kim H.J."/>
            <person name="Triplett B.A."/>
        </authorList>
    </citation>
    <scope>NUCLEOTIDE SEQUENCE [LARGE SCALE GENOMIC DNA]</scope>
    <source>
        <strain evidence="3 4">CGMCC 4.5593</strain>
    </source>
</reference>
<keyword evidence="1" id="KW-0560">Oxidoreductase</keyword>
<dbReference type="Gene3D" id="3.50.50.60">
    <property type="entry name" value="FAD/NAD(P)-binding domain"/>
    <property type="match status" value="2"/>
</dbReference>
<evidence type="ECO:0000259" key="2">
    <source>
        <dbReference type="Pfam" id="PF01494"/>
    </source>
</evidence>
<dbReference type="InterPro" id="IPR002938">
    <property type="entry name" value="FAD-bd"/>
</dbReference>
<gene>
    <name evidence="3" type="ORF">SAMN05421812_101700</name>
</gene>
<keyword evidence="4" id="KW-1185">Reference proteome</keyword>
<dbReference type="GO" id="GO:0071949">
    <property type="term" value="F:FAD binding"/>
    <property type="evidence" value="ECO:0007669"/>
    <property type="project" value="InterPro"/>
</dbReference>
<evidence type="ECO:0000313" key="3">
    <source>
        <dbReference type="EMBL" id="SNS76479.1"/>
    </source>
</evidence>
<protein>
    <submittedName>
        <fullName evidence="3">2-polyprenyl-6-methoxyphenol hydroxylase</fullName>
    </submittedName>
</protein>
<dbReference type="PANTHER" id="PTHR43476">
    <property type="entry name" value="3-(3-HYDROXY-PHENYL)PROPIONATE/3-HYDROXYCINNAMIC ACID HYDROXYLASE"/>
    <property type="match status" value="1"/>
</dbReference>
<evidence type="ECO:0000313" key="4">
    <source>
        <dbReference type="Proteomes" id="UP000198362"/>
    </source>
</evidence>
<organism evidence="3 4">
    <name type="scientific">Asanoa hainanensis</name>
    <dbReference type="NCBI Taxonomy" id="560556"/>
    <lineage>
        <taxon>Bacteria</taxon>
        <taxon>Bacillati</taxon>
        <taxon>Actinomycetota</taxon>
        <taxon>Actinomycetes</taxon>
        <taxon>Micromonosporales</taxon>
        <taxon>Micromonosporaceae</taxon>
        <taxon>Asanoa</taxon>
    </lineage>
</organism>
<dbReference type="InterPro" id="IPR050631">
    <property type="entry name" value="PheA/TfdB_FAD_monoxygenase"/>
</dbReference>
<dbReference type="GO" id="GO:0016491">
    <property type="term" value="F:oxidoreductase activity"/>
    <property type="evidence" value="ECO:0007669"/>
    <property type="project" value="UniProtKB-KW"/>
</dbReference>
<accession>A0A239H4Y0</accession>
<dbReference type="PRINTS" id="PR00420">
    <property type="entry name" value="RNGMNOXGNASE"/>
</dbReference>
<dbReference type="InterPro" id="IPR036188">
    <property type="entry name" value="FAD/NAD-bd_sf"/>
</dbReference>